<keyword evidence="1" id="KW-0732">Signal</keyword>
<sequence>MKFSIVPVVFALASSVYAAPSAQPAEHAELVARGNCGTAAKDCQCSAKFDKFANPATLGSTVSARISGADRGLTSSDWKGSNGEGQSSLCRVTVDRVCGDCFSWKTTTDKCGFYGLTSFACVPA</sequence>
<evidence type="ECO:0000313" key="3">
    <source>
        <dbReference type="Proteomes" id="UP000434172"/>
    </source>
</evidence>
<dbReference type="AlphaFoldDB" id="A0A8H3WSE8"/>
<dbReference type="EMBL" id="WOWK01000004">
    <property type="protein sequence ID" value="KAF0331191.1"/>
    <property type="molecule type" value="Genomic_DNA"/>
</dbReference>
<evidence type="ECO:0000256" key="1">
    <source>
        <dbReference type="SAM" id="SignalP"/>
    </source>
</evidence>
<reference evidence="2 3" key="1">
    <citation type="submission" date="2019-12" db="EMBL/GenBank/DDBJ databases">
        <title>A genome sequence resource for the geographically widespread anthracnose pathogen Colletotrichum asianum.</title>
        <authorList>
            <person name="Meng Y."/>
        </authorList>
    </citation>
    <scope>NUCLEOTIDE SEQUENCE [LARGE SCALE GENOMIC DNA]</scope>
    <source>
        <strain evidence="2 3">ICMP 18580</strain>
    </source>
</reference>
<proteinExistence type="predicted"/>
<dbReference type="Proteomes" id="UP000434172">
    <property type="component" value="Unassembled WGS sequence"/>
</dbReference>
<feature type="signal peptide" evidence="1">
    <location>
        <begin position="1"/>
        <end position="18"/>
    </location>
</feature>
<accession>A0A8H3WSE8</accession>
<feature type="chain" id="PRO_5034270055" evidence="1">
    <location>
        <begin position="19"/>
        <end position="124"/>
    </location>
</feature>
<evidence type="ECO:0000313" key="2">
    <source>
        <dbReference type="EMBL" id="KAF0331191.1"/>
    </source>
</evidence>
<keyword evidence="3" id="KW-1185">Reference proteome</keyword>
<gene>
    <name evidence="2" type="ORF">GQ607_001499</name>
</gene>
<protein>
    <submittedName>
        <fullName evidence="2">Uncharacterized protein</fullName>
    </submittedName>
</protein>
<comment type="caution">
    <text evidence="2">The sequence shown here is derived from an EMBL/GenBank/DDBJ whole genome shotgun (WGS) entry which is preliminary data.</text>
</comment>
<dbReference type="OrthoDB" id="4808525at2759"/>
<organism evidence="2 3">
    <name type="scientific">Colletotrichum asianum</name>
    <dbReference type="NCBI Taxonomy" id="702518"/>
    <lineage>
        <taxon>Eukaryota</taxon>
        <taxon>Fungi</taxon>
        <taxon>Dikarya</taxon>
        <taxon>Ascomycota</taxon>
        <taxon>Pezizomycotina</taxon>
        <taxon>Sordariomycetes</taxon>
        <taxon>Hypocreomycetidae</taxon>
        <taxon>Glomerellales</taxon>
        <taxon>Glomerellaceae</taxon>
        <taxon>Colletotrichum</taxon>
        <taxon>Colletotrichum gloeosporioides species complex</taxon>
    </lineage>
</organism>
<name>A0A8H3WSE8_9PEZI</name>